<dbReference type="SMART" id="SM00471">
    <property type="entry name" value="HDc"/>
    <property type="match status" value="1"/>
</dbReference>
<dbReference type="AlphaFoldDB" id="A0A6L5Y9W2"/>
<protein>
    <submittedName>
        <fullName evidence="3">HD domain-containing protein</fullName>
    </submittedName>
</protein>
<evidence type="ECO:0000313" key="4">
    <source>
        <dbReference type="Proteomes" id="UP000473699"/>
    </source>
</evidence>
<evidence type="ECO:0000256" key="1">
    <source>
        <dbReference type="ARBA" id="ARBA00022801"/>
    </source>
</evidence>
<name>A0A6L5Y9W2_9BACT</name>
<dbReference type="SUPFAM" id="SSF109604">
    <property type="entry name" value="HD-domain/PDEase-like"/>
    <property type="match status" value="1"/>
</dbReference>
<dbReference type="Gene3D" id="1.10.3210.10">
    <property type="entry name" value="Hypothetical protein af1432"/>
    <property type="match status" value="1"/>
</dbReference>
<dbReference type="InterPro" id="IPR006675">
    <property type="entry name" value="HDIG_dom"/>
</dbReference>
<feature type="domain" description="HD" evidence="2">
    <location>
        <begin position="184"/>
        <end position="307"/>
    </location>
</feature>
<dbReference type="Pfam" id="PF01966">
    <property type="entry name" value="HD"/>
    <property type="match status" value="1"/>
</dbReference>
<dbReference type="GeneID" id="90985799"/>
<sequence>MSNKTLAEVRALPVDSKFQSVGLVTELKEKRDKNDKPYWIMSVMDKSGALDAKIWGNAQWFDLKDGVKKEISEPSSSPLVQNLKGETVGLIGSITEFKGKPQYQFNQVWLVDQEREEYRPAAFIRASGVPVDRLEAEFWQLVNGCGGEAGEFLRFVFQPDSATWQAFRTFPAAVAHHHAYLHGLLEHTLGVARSAQAIARSYQGTAYEPDLDIVVAGALLHDLGKLDAYALDPGPESTLEGTVLDHIATGYARFVRLADEFKLTPLTRTLLAHIILSHHGQKEFGSPVLPATPEAMIVAAADNLDFCLNSWHGAVEQLDGGMEAPRAISDFDFSTQRRLWKWRPEQPR</sequence>
<keyword evidence="4" id="KW-1185">Reference proteome</keyword>
<dbReference type="CDD" id="cd00077">
    <property type="entry name" value="HDc"/>
    <property type="match status" value="1"/>
</dbReference>
<dbReference type="PANTHER" id="PTHR37294:SF1">
    <property type="entry name" value="3'-5' EXORIBONUCLEASE YHAM"/>
    <property type="match status" value="1"/>
</dbReference>
<dbReference type="NCBIfam" id="TIGR00277">
    <property type="entry name" value="HDIG"/>
    <property type="match status" value="1"/>
</dbReference>
<comment type="caution">
    <text evidence="3">The sequence shown here is derived from an EMBL/GenBank/DDBJ whole genome shotgun (WGS) entry which is preliminary data.</text>
</comment>
<accession>A0A6L5Y9W2</accession>
<dbReference type="Proteomes" id="UP000473699">
    <property type="component" value="Unassembled WGS sequence"/>
</dbReference>
<organism evidence="3 4">
    <name type="scientific">Pyramidobacter porci</name>
    <dbReference type="NCBI Taxonomy" id="2605789"/>
    <lineage>
        <taxon>Bacteria</taxon>
        <taxon>Thermotogati</taxon>
        <taxon>Synergistota</taxon>
        <taxon>Synergistia</taxon>
        <taxon>Synergistales</taxon>
        <taxon>Dethiosulfovibrionaceae</taxon>
        <taxon>Pyramidobacter</taxon>
    </lineage>
</organism>
<dbReference type="InterPro" id="IPR003607">
    <property type="entry name" value="HD/PDEase_dom"/>
</dbReference>
<gene>
    <name evidence="3" type="ORF">FYJ74_02815</name>
</gene>
<keyword evidence="1" id="KW-0378">Hydrolase</keyword>
<dbReference type="InterPro" id="IPR006674">
    <property type="entry name" value="HD_domain"/>
</dbReference>
<proteinExistence type="predicted"/>
<evidence type="ECO:0000313" key="3">
    <source>
        <dbReference type="EMBL" id="MST54983.1"/>
    </source>
</evidence>
<dbReference type="GO" id="GO:0016787">
    <property type="term" value="F:hydrolase activity"/>
    <property type="evidence" value="ECO:0007669"/>
    <property type="project" value="UniProtKB-KW"/>
</dbReference>
<reference evidence="3 4" key="1">
    <citation type="submission" date="2019-08" db="EMBL/GenBank/DDBJ databases">
        <title>In-depth cultivation of the pig gut microbiome towards novel bacterial diversity and tailored functional studies.</title>
        <authorList>
            <person name="Wylensek D."/>
            <person name="Hitch T.C.A."/>
            <person name="Clavel T."/>
        </authorList>
    </citation>
    <scope>NUCLEOTIDE SEQUENCE [LARGE SCALE GENOMIC DNA]</scope>
    <source>
        <strain evidence="3 4">SM-530-WT-4B</strain>
    </source>
</reference>
<evidence type="ECO:0000259" key="2">
    <source>
        <dbReference type="PROSITE" id="PS51831"/>
    </source>
</evidence>
<dbReference type="RefSeq" id="WP_154528090.1">
    <property type="nucleotide sequence ID" value="NZ_JAXDZJ010000026.1"/>
</dbReference>
<dbReference type="GO" id="GO:0031125">
    <property type="term" value="P:rRNA 3'-end processing"/>
    <property type="evidence" value="ECO:0007669"/>
    <property type="project" value="TreeGrafter"/>
</dbReference>
<dbReference type="EMBL" id="VUNH01000002">
    <property type="protein sequence ID" value="MST54983.1"/>
    <property type="molecule type" value="Genomic_DNA"/>
</dbReference>
<dbReference type="PROSITE" id="PS51831">
    <property type="entry name" value="HD"/>
    <property type="match status" value="1"/>
</dbReference>
<dbReference type="InterPro" id="IPR050798">
    <property type="entry name" value="YhaM_exoribonuc/phosphodiest"/>
</dbReference>
<dbReference type="PANTHER" id="PTHR37294">
    <property type="entry name" value="3'-5' EXORIBONUCLEASE YHAM"/>
    <property type="match status" value="1"/>
</dbReference>